<keyword evidence="5" id="KW-0539">Nucleus</keyword>
<proteinExistence type="predicted"/>
<evidence type="ECO:0000259" key="7">
    <source>
        <dbReference type="PROSITE" id="PS50982"/>
    </source>
</evidence>
<evidence type="ECO:0000256" key="4">
    <source>
        <dbReference type="ARBA" id="ARBA00023163"/>
    </source>
</evidence>
<dbReference type="GO" id="GO:0005654">
    <property type="term" value="C:nucleoplasm"/>
    <property type="evidence" value="ECO:0007669"/>
    <property type="project" value="UniProtKB-ARBA"/>
</dbReference>
<dbReference type="STRING" id="70667.A0A3P7CX93"/>
<feature type="domain" description="MBD" evidence="7">
    <location>
        <begin position="1"/>
        <end position="62"/>
    </location>
</feature>
<dbReference type="GO" id="GO:0000122">
    <property type="term" value="P:negative regulation of transcription by RNA polymerase II"/>
    <property type="evidence" value="ECO:0007669"/>
    <property type="project" value="TreeGrafter"/>
</dbReference>
<dbReference type="GO" id="GO:0008327">
    <property type="term" value="F:methyl-CpG binding"/>
    <property type="evidence" value="ECO:0007669"/>
    <property type="project" value="TreeGrafter"/>
</dbReference>
<sequence>MSQLPPGWKREEVFRCNGLNSGKSIVFYVTPTGQQARTPKELQLLLGDKFDVADFDWRSGKFSSQSLKSKTNDSTPKSKSPEFSFPVDRSDDKTDWFSRRVSPPLPKPLIVSSHNDSKRIEKPSTADCPKQLFSELRLSDSQTIDSRTGFALPPPTLPKIIQTAGAPGYNEFHLIHNLMCALSGASGPITGQDQPVPTIEKNPCASLNHAQPFVKVTFSIFISSMFKNLIITDEDIRKQQHRVKELRRKLEAARRKYNPFLSSKYPSRVWYGFLTLARSSHRLCFSCGDIVWGLGAVSRRTKEAGIRRRGPSYPTVNIIPRVGSSSAILLPCPAASRKV</sequence>
<keyword evidence="3" id="KW-0238">DNA-binding</keyword>
<dbReference type="GO" id="GO:0006346">
    <property type="term" value="P:DNA methylation-dependent constitutive heterochromatin formation"/>
    <property type="evidence" value="ECO:0007669"/>
    <property type="project" value="TreeGrafter"/>
</dbReference>
<dbReference type="Gene3D" id="3.30.890.10">
    <property type="entry name" value="Methyl-cpg-binding Protein 2, Chain A"/>
    <property type="match status" value="1"/>
</dbReference>
<dbReference type="AlphaFoldDB" id="A0A3P7CX93"/>
<evidence type="ECO:0000256" key="5">
    <source>
        <dbReference type="ARBA" id="ARBA00023242"/>
    </source>
</evidence>
<dbReference type="SUPFAM" id="SSF54171">
    <property type="entry name" value="DNA-binding domain"/>
    <property type="match status" value="1"/>
</dbReference>
<keyword evidence="2" id="KW-0805">Transcription regulation</keyword>
<dbReference type="Pfam" id="PF14048">
    <property type="entry name" value="MBD_C"/>
    <property type="match status" value="1"/>
</dbReference>
<evidence type="ECO:0000313" key="9">
    <source>
        <dbReference type="Proteomes" id="UP000275846"/>
    </source>
</evidence>
<dbReference type="PANTHER" id="PTHR12396:SF5">
    <property type="entry name" value="METHYL-CPG-BINDING DOMAIN PROTEIN 2"/>
    <property type="match status" value="1"/>
</dbReference>
<comment type="subcellular location">
    <subcellularLocation>
        <location evidence="1">Nucleus</location>
    </subcellularLocation>
</comment>
<dbReference type="OrthoDB" id="10072024at2759"/>
<dbReference type="EMBL" id="UYSU01039985">
    <property type="protein sequence ID" value="VDM01863.1"/>
    <property type="molecule type" value="Genomic_DNA"/>
</dbReference>
<evidence type="ECO:0000313" key="8">
    <source>
        <dbReference type="EMBL" id="VDM01863.1"/>
    </source>
</evidence>
<dbReference type="Pfam" id="PF01429">
    <property type="entry name" value="MBD"/>
    <property type="match status" value="1"/>
</dbReference>
<dbReference type="InterPro" id="IPR016177">
    <property type="entry name" value="DNA-bd_dom_sf"/>
</dbReference>
<evidence type="ECO:0000256" key="6">
    <source>
        <dbReference type="SAM" id="MobiDB-lite"/>
    </source>
</evidence>
<evidence type="ECO:0000256" key="3">
    <source>
        <dbReference type="ARBA" id="ARBA00023125"/>
    </source>
</evidence>
<protein>
    <recommendedName>
        <fullName evidence="7">MBD domain-containing protein</fullName>
    </recommendedName>
</protein>
<gene>
    <name evidence="8" type="ORF">SSLN_LOCUS15477</name>
</gene>
<accession>A0A3P7CX93</accession>
<feature type="compositionally biased region" description="Polar residues" evidence="6">
    <location>
        <begin position="63"/>
        <end position="78"/>
    </location>
</feature>
<keyword evidence="9" id="KW-1185">Reference proteome</keyword>
<dbReference type="PANTHER" id="PTHR12396">
    <property type="entry name" value="METHYL-CPG BINDING PROTEIN, MBD"/>
    <property type="match status" value="1"/>
</dbReference>
<dbReference type="PROSITE" id="PS50982">
    <property type="entry name" value="MBD"/>
    <property type="match status" value="1"/>
</dbReference>
<feature type="region of interest" description="Disordered" evidence="6">
    <location>
        <begin position="63"/>
        <end position="88"/>
    </location>
</feature>
<evidence type="ECO:0000256" key="2">
    <source>
        <dbReference type="ARBA" id="ARBA00023015"/>
    </source>
</evidence>
<name>A0A3P7CX93_SCHSO</name>
<organism evidence="8 9">
    <name type="scientific">Schistocephalus solidus</name>
    <name type="common">Tapeworm</name>
    <dbReference type="NCBI Taxonomy" id="70667"/>
    <lineage>
        <taxon>Eukaryota</taxon>
        <taxon>Metazoa</taxon>
        <taxon>Spiralia</taxon>
        <taxon>Lophotrochozoa</taxon>
        <taxon>Platyhelminthes</taxon>
        <taxon>Cestoda</taxon>
        <taxon>Eucestoda</taxon>
        <taxon>Diphyllobothriidea</taxon>
        <taxon>Diphyllobothriidae</taxon>
        <taxon>Schistocephalus</taxon>
    </lineage>
</organism>
<reference evidence="8 9" key="1">
    <citation type="submission" date="2018-11" db="EMBL/GenBank/DDBJ databases">
        <authorList>
            <consortium name="Pathogen Informatics"/>
        </authorList>
    </citation>
    <scope>NUCLEOTIDE SEQUENCE [LARGE SCALE GENOMIC DNA]</scope>
    <source>
        <strain evidence="8 9">NST_G2</strain>
    </source>
</reference>
<dbReference type="Proteomes" id="UP000275846">
    <property type="component" value="Unassembled WGS sequence"/>
</dbReference>
<evidence type="ECO:0000256" key="1">
    <source>
        <dbReference type="ARBA" id="ARBA00004123"/>
    </source>
</evidence>
<dbReference type="InterPro" id="IPR001739">
    <property type="entry name" value="Methyl_CpG_DNA-bd"/>
</dbReference>
<keyword evidence="4" id="KW-0804">Transcription</keyword>
<dbReference type="InterPro" id="IPR025884">
    <property type="entry name" value="MeCpG-bd_2/3_C_dom"/>
</dbReference>